<proteinExistence type="inferred from homology"/>
<dbReference type="Pfam" id="PF02397">
    <property type="entry name" value="Bac_transf"/>
    <property type="match status" value="1"/>
</dbReference>
<feature type="domain" description="Bacterial sugar transferase" evidence="3">
    <location>
        <begin position="34"/>
        <end position="231"/>
    </location>
</feature>
<keyword evidence="2" id="KW-1133">Transmembrane helix</keyword>
<evidence type="ECO:0000313" key="5">
    <source>
        <dbReference type="Proteomes" id="UP001523566"/>
    </source>
</evidence>
<keyword evidence="5" id="KW-1185">Reference proteome</keyword>
<keyword evidence="2" id="KW-0812">Transmembrane</keyword>
<name>A0ABT1E6D2_9FIRM</name>
<accession>A0ABT1E6D2</accession>
<dbReference type="PANTHER" id="PTHR30576">
    <property type="entry name" value="COLANIC BIOSYNTHESIS UDP-GLUCOSE LIPID CARRIER TRANSFERASE"/>
    <property type="match status" value="1"/>
</dbReference>
<sequence>MIRPYDQLPGFMQKPEILSYYLQIKKKRISLILKRAFDLIVGSFLLILLSPVMLIVAILIKVDSPGPIFYRQIRVTQYGKQYRIFKFRTMVNSKGKNKQLITGKNDNRITKVGSKIRDLRIDEIPQLLNVLTGDMTFVGTRPEVLQYVEKYTPEMMATLLLPAGITSPASIKYKDETEVIQEYEKQGMEVEDIYTNIILPEKMEYNLTYLKKFSFLGDLKVMIDTVVAVLKRKE</sequence>
<evidence type="ECO:0000256" key="2">
    <source>
        <dbReference type="SAM" id="Phobius"/>
    </source>
</evidence>
<dbReference type="Proteomes" id="UP001523566">
    <property type="component" value="Unassembled WGS sequence"/>
</dbReference>
<keyword evidence="2" id="KW-0472">Membrane</keyword>
<keyword evidence="4" id="KW-0808">Transferase</keyword>
<evidence type="ECO:0000313" key="4">
    <source>
        <dbReference type="EMBL" id="MCP1101261.1"/>
    </source>
</evidence>
<feature type="transmembrane region" description="Helical" evidence="2">
    <location>
        <begin position="36"/>
        <end position="60"/>
    </location>
</feature>
<dbReference type="RefSeq" id="WP_262065042.1">
    <property type="nucleotide sequence ID" value="NZ_JBNJSB010000002.1"/>
</dbReference>
<dbReference type="InterPro" id="IPR003362">
    <property type="entry name" value="Bact_transf"/>
</dbReference>
<comment type="caution">
    <text evidence="4">The sequence shown here is derived from an EMBL/GenBank/DDBJ whole genome shotgun (WGS) entry which is preliminary data.</text>
</comment>
<gene>
    <name evidence="4" type="ORF">NK125_02395</name>
</gene>
<dbReference type="GO" id="GO:0016740">
    <property type="term" value="F:transferase activity"/>
    <property type="evidence" value="ECO:0007669"/>
    <property type="project" value="UniProtKB-KW"/>
</dbReference>
<comment type="similarity">
    <text evidence="1">Belongs to the bacterial sugar transferase family.</text>
</comment>
<dbReference type="PANTHER" id="PTHR30576:SF0">
    <property type="entry name" value="UNDECAPRENYL-PHOSPHATE N-ACETYLGALACTOSAMINYL 1-PHOSPHATE TRANSFERASE-RELATED"/>
    <property type="match status" value="1"/>
</dbReference>
<evidence type="ECO:0000259" key="3">
    <source>
        <dbReference type="Pfam" id="PF02397"/>
    </source>
</evidence>
<reference evidence="4 5" key="1">
    <citation type="journal article" date="2022" name="Genome Biol. Evol.">
        <title>Host diet, physiology and behaviors set the stage for Lachnospiraceae cladogenesis.</title>
        <authorList>
            <person name="Vera-Ponce De Leon A."/>
            <person name="Schneider M."/>
            <person name="Jahnes B.C."/>
            <person name="Sadowski V."/>
            <person name="Camuy-Velez L.A."/>
            <person name="Duan J."/>
            <person name="Sabree Z.L."/>
        </authorList>
    </citation>
    <scope>NUCLEOTIDE SEQUENCE [LARGE SCALE GENOMIC DNA]</scope>
    <source>
        <strain evidence="4 5">PAL113</strain>
    </source>
</reference>
<organism evidence="4 5">
    <name type="scientific">Aequitasia blattaphilus</name>
    <dbReference type="NCBI Taxonomy" id="2949332"/>
    <lineage>
        <taxon>Bacteria</taxon>
        <taxon>Bacillati</taxon>
        <taxon>Bacillota</taxon>
        <taxon>Clostridia</taxon>
        <taxon>Lachnospirales</taxon>
        <taxon>Lachnospiraceae</taxon>
        <taxon>Aequitasia</taxon>
    </lineage>
</organism>
<protein>
    <submittedName>
        <fullName evidence="4">Sugar transferase</fullName>
    </submittedName>
</protein>
<evidence type="ECO:0000256" key="1">
    <source>
        <dbReference type="ARBA" id="ARBA00006464"/>
    </source>
</evidence>
<dbReference type="EMBL" id="JAMZFW010000002">
    <property type="protein sequence ID" value="MCP1101261.1"/>
    <property type="molecule type" value="Genomic_DNA"/>
</dbReference>